<dbReference type="InterPro" id="IPR012340">
    <property type="entry name" value="NA-bd_OB-fold"/>
</dbReference>
<dbReference type="InterPro" id="IPR006195">
    <property type="entry name" value="aa-tRNA-synth_II"/>
</dbReference>
<dbReference type="KEGG" id="ssm:Spirs_0312"/>
<feature type="binding site" evidence="7">
    <location>
        <position position="484"/>
    </location>
    <ligand>
        <name>ATP</name>
        <dbReference type="ChEBI" id="CHEBI:30616"/>
    </ligand>
</feature>
<feature type="site" description="Important for tRNA non-discrimination" evidence="7">
    <location>
        <position position="34"/>
    </location>
</feature>
<dbReference type="SUPFAM" id="SSF55261">
    <property type="entry name" value="GAD domain-like"/>
    <property type="match status" value="1"/>
</dbReference>
<dbReference type="InterPro" id="IPR029351">
    <property type="entry name" value="GAD_dom"/>
</dbReference>
<dbReference type="InterPro" id="IPR004115">
    <property type="entry name" value="GAD-like_sf"/>
</dbReference>
<evidence type="ECO:0000256" key="3">
    <source>
        <dbReference type="ARBA" id="ARBA00022741"/>
    </source>
</evidence>
<organism evidence="9 10">
    <name type="scientific">Sediminispirochaeta smaragdinae (strain DSM 11293 / JCM 15392 / SEBR 4228)</name>
    <name type="common">Spirochaeta smaragdinae</name>
    <dbReference type="NCBI Taxonomy" id="573413"/>
    <lineage>
        <taxon>Bacteria</taxon>
        <taxon>Pseudomonadati</taxon>
        <taxon>Spirochaetota</taxon>
        <taxon>Spirochaetia</taxon>
        <taxon>Spirochaetales</taxon>
        <taxon>Spirochaetaceae</taxon>
        <taxon>Sediminispirochaeta</taxon>
    </lineage>
</organism>
<dbReference type="EMBL" id="CP002116">
    <property type="protein sequence ID" value="ADK79468.1"/>
    <property type="molecule type" value="Genomic_DNA"/>
</dbReference>
<dbReference type="PANTHER" id="PTHR22594:SF5">
    <property type="entry name" value="ASPARTATE--TRNA LIGASE, MITOCHONDRIAL"/>
    <property type="match status" value="1"/>
</dbReference>
<dbReference type="CDD" id="cd04317">
    <property type="entry name" value="EcAspRS_like_N"/>
    <property type="match status" value="1"/>
</dbReference>
<feature type="binding site" evidence="7">
    <location>
        <position position="233"/>
    </location>
    <ligand>
        <name>ATP</name>
        <dbReference type="ChEBI" id="CHEBI:30616"/>
    </ligand>
</feature>
<dbReference type="InterPro" id="IPR047089">
    <property type="entry name" value="Asp-tRNA-ligase_1_N"/>
</dbReference>
<dbReference type="GO" id="GO:0005737">
    <property type="term" value="C:cytoplasm"/>
    <property type="evidence" value="ECO:0007669"/>
    <property type="project" value="UniProtKB-SubCell"/>
</dbReference>
<keyword evidence="10" id="KW-1185">Reference proteome</keyword>
<evidence type="ECO:0000256" key="2">
    <source>
        <dbReference type="ARBA" id="ARBA00022598"/>
    </source>
</evidence>
<feature type="binding site" evidence="7">
    <location>
        <position position="491"/>
    </location>
    <ligand>
        <name>L-aspartate</name>
        <dbReference type="ChEBI" id="CHEBI:29991"/>
    </ligand>
</feature>
<feature type="binding site" evidence="7">
    <location>
        <position position="450"/>
    </location>
    <ligand>
        <name>L-aspartate</name>
        <dbReference type="ChEBI" id="CHEBI:29991"/>
    </ligand>
</feature>
<dbReference type="OrthoDB" id="9802326at2"/>
<feature type="binding site" evidence="7">
    <location>
        <begin position="224"/>
        <end position="226"/>
    </location>
    <ligand>
        <name>ATP</name>
        <dbReference type="ChEBI" id="CHEBI:30616"/>
    </ligand>
</feature>
<dbReference type="GO" id="GO:0003676">
    <property type="term" value="F:nucleic acid binding"/>
    <property type="evidence" value="ECO:0007669"/>
    <property type="project" value="InterPro"/>
</dbReference>
<dbReference type="PROSITE" id="PS50862">
    <property type="entry name" value="AA_TRNA_LIGASE_II"/>
    <property type="match status" value="1"/>
</dbReference>
<dbReference type="Pfam" id="PF01336">
    <property type="entry name" value="tRNA_anti-codon"/>
    <property type="match status" value="1"/>
</dbReference>
<evidence type="ECO:0000313" key="10">
    <source>
        <dbReference type="Proteomes" id="UP000002318"/>
    </source>
</evidence>
<dbReference type="InterPro" id="IPR004524">
    <property type="entry name" value="Asp-tRNA-ligase_1"/>
</dbReference>
<comment type="subunit">
    <text evidence="7">Homodimer.</text>
</comment>
<comment type="caution">
    <text evidence="7">Lacks conserved residue(s) required for the propagation of feature annotation.</text>
</comment>
<dbReference type="PANTHER" id="PTHR22594">
    <property type="entry name" value="ASPARTYL/LYSYL-TRNA SYNTHETASE"/>
    <property type="match status" value="1"/>
</dbReference>
<dbReference type="STRING" id="573413.Spirs_0312"/>
<evidence type="ECO:0000256" key="1">
    <source>
        <dbReference type="ARBA" id="ARBA00006303"/>
    </source>
</evidence>
<feature type="binding site" evidence="7">
    <location>
        <position position="178"/>
    </location>
    <ligand>
        <name>L-aspartate</name>
        <dbReference type="ChEBI" id="CHEBI:29991"/>
    </ligand>
</feature>
<dbReference type="PRINTS" id="PR01042">
    <property type="entry name" value="TRNASYNTHASP"/>
</dbReference>
<dbReference type="AlphaFoldDB" id="E1RAH7"/>
<comment type="subcellular location">
    <subcellularLocation>
        <location evidence="7">Cytoplasm</location>
    </subcellularLocation>
</comment>
<keyword evidence="6 7" id="KW-0030">Aminoacyl-tRNA synthetase</keyword>
<gene>
    <name evidence="7" type="primary">aspS</name>
    <name evidence="9" type="ordered locus">Spirs_0312</name>
</gene>
<dbReference type="GO" id="GO:0004815">
    <property type="term" value="F:aspartate-tRNA ligase activity"/>
    <property type="evidence" value="ECO:0007669"/>
    <property type="project" value="UniProtKB-UniRule"/>
</dbReference>
<dbReference type="EC" id="6.1.1.23" evidence="7"/>
<accession>E1RAH7</accession>
<dbReference type="HAMAP" id="MF_00044">
    <property type="entry name" value="Asp_tRNA_synth_type1"/>
    <property type="match status" value="1"/>
</dbReference>
<keyword evidence="3 7" id="KW-0547">Nucleotide-binding</keyword>
<dbReference type="HOGENOM" id="CLU_014330_3_2_12"/>
<dbReference type="Gene3D" id="2.40.50.140">
    <property type="entry name" value="Nucleic acid-binding proteins"/>
    <property type="match status" value="1"/>
</dbReference>
<dbReference type="InterPro" id="IPR045864">
    <property type="entry name" value="aa-tRNA-synth_II/BPL/LPL"/>
</dbReference>
<feature type="region of interest" description="Aspartate" evidence="7">
    <location>
        <begin position="202"/>
        <end position="205"/>
    </location>
</feature>
<dbReference type="NCBIfam" id="NF001750">
    <property type="entry name" value="PRK00476.1"/>
    <property type="match status" value="1"/>
</dbReference>
<evidence type="ECO:0000256" key="6">
    <source>
        <dbReference type="ARBA" id="ARBA00023146"/>
    </source>
</evidence>
<evidence type="ECO:0000256" key="5">
    <source>
        <dbReference type="ARBA" id="ARBA00022917"/>
    </source>
</evidence>
<name>E1RAH7_SEDSS</name>
<evidence type="ECO:0000313" key="9">
    <source>
        <dbReference type="EMBL" id="ADK79468.1"/>
    </source>
</evidence>
<dbReference type="SUPFAM" id="SSF50249">
    <property type="entry name" value="Nucleic acid-binding proteins"/>
    <property type="match status" value="1"/>
</dbReference>
<dbReference type="InterPro" id="IPR047090">
    <property type="entry name" value="AspRS_core"/>
</dbReference>
<comment type="similarity">
    <text evidence="1 7">Belongs to the class-II aminoacyl-tRNA synthetase family. Type 1 subfamily.</text>
</comment>
<proteinExistence type="inferred from homology"/>
<dbReference type="Gene3D" id="3.30.930.10">
    <property type="entry name" value="Bira Bifunctional Protein, Domain 2"/>
    <property type="match status" value="1"/>
</dbReference>
<dbReference type="eggNOG" id="COG0173">
    <property type="taxonomic scope" value="Bacteria"/>
</dbReference>
<dbReference type="Proteomes" id="UP000002318">
    <property type="component" value="Chromosome"/>
</dbReference>
<comment type="function">
    <text evidence="7">Aspartyl-tRNA synthetase with relaxed tRNA specificity since it is able to aspartylate not only its cognate tRNA(Asp) but also tRNA(Asn). Reaction proceeds in two steps: L-aspartate is first activated by ATP to form Asp-AMP and then transferred to the acceptor end of tRNA(Asp/Asn).</text>
</comment>
<dbReference type="SUPFAM" id="SSF55681">
    <property type="entry name" value="Class II aaRS and biotin synthetases"/>
    <property type="match status" value="1"/>
</dbReference>
<keyword evidence="4 7" id="KW-0067">ATP-binding</keyword>
<dbReference type="Pfam" id="PF00152">
    <property type="entry name" value="tRNA-synt_2"/>
    <property type="match status" value="1"/>
</dbReference>
<dbReference type="NCBIfam" id="TIGR00459">
    <property type="entry name" value="aspS_bact"/>
    <property type="match status" value="1"/>
</dbReference>
<keyword evidence="5 7" id="KW-0648">Protein biosynthesis</keyword>
<dbReference type="InterPro" id="IPR002312">
    <property type="entry name" value="Asp/Asn-tRNA-synth_IIb"/>
</dbReference>
<sequence>MENMKRTATCGELNSSRVGETVTLNGWVHRNRDHGGILFINLRDRYGITQVVIDEDASAPLKEKAKELKFEYCIAVVGIVRRRPDEMVNKDMNTGEIEVAASQIEILTKCDVLPFMIDEKSDAKEDLRLKYRYLDLRSFSMQRKIRLRTDVTFAAREFLIGKGFMEIETPTMIKSTPEGARDFLVPSRIHAGKFYALPQSPQLYKQILMVSGFDRYFQIAHCFRDEDARGDRQPEHTQIDMEMSFVSKDDVFEVVEGMMSHIFDKTLGVKLEIPFQRLPYDDALNRFGSDKPDLRFGLEMKTVDELASKSGFNAFKSVIAEGGCVKALVASGCAGYSRKQISELEDAAKVYGAKGLAWMKVGESGIEGGVSKFFDGIADELLASLEAQEGDLILMVGDKWNVACTSLGAVRSKLGKDLGLIEAGTFRFCWIVDFPLFEYNEEEQRWEAAHHMFTMPQEQYLDTLEENPGAVKGDLYDLVCNGFELASGSIRIHDPEIQKRIFNIVGFSSEEAENRFGFLLNAFRYGPPPHGGIAPGLDRLVMIMAGENSIKEVIAFPKNNQAYSPMDDSPSLVDEDQLKMLHIKLDMPEKEEES</sequence>
<protein>
    <recommendedName>
        <fullName evidence="7">Aspartate--tRNA(Asp/Asn) ligase</fullName>
        <ecNumber evidence="7">6.1.1.23</ecNumber>
    </recommendedName>
    <alternativeName>
        <fullName evidence="7">Aspartyl-tRNA synthetase</fullName>
        <shortName evidence="7">AspRS</shortName>
    </alternativeName>
    <alternativeName>
        <fullName evidence="7">Non-discriminating aspartyl-tRNA synthetase</fullName>
        <shortName evidence="7">ND-AspRS</shortName>
    </alternativeName>
</protein>
<dbReference type="GO" id="GO:0006422">
    <property type="term" value="P:aspartyl-tRNA aminoacylation"/>
    <property type="evidence" value="ECO:0007669"/>
    <property type="project" value="UniProtKB-UniRule"/>
</dbReference>
<keyword evidence="2 7" id="KW-0436">Ligase</keyword>
<dbReference type="Pfam" id="PF02938">
    <property type="entry name" value="GAD"/>
    <property type="match status" value="1"/>
</dbReference>
<dbReference type="CDD" id="cd00777">
    <property type="entry name" value="AspRS_core"/>
    <property type="match status" value="1"/>
</dbReference>
<feature type="domain" description="Aminoacyl-transfer RNA synthetases class-II family profile" evidence="8">
    <location>
        <begin position="145"/>
        <end position="565"/>
    </location>
</feature>
<dbReference type="InterPro" id="IPR004364">
    <property type="entry name" value="Aa-tRNA-synt_II"/>
</dbReference>
<dbReference type="GO" id="GO:0005524">
    <property type="term" value="F:ATP binding"/>
    <property type="evidence" value="ECO:0007669"/>
    <property type="project" value="UniProtKB-UniRule"/>
</dbReference>
<comment type="catalytic activity">
    <reaction evidence="7">
        <text>tRNA(Asx) + L-aspartate + ATP = L-aspartyl-tRNA(Asx) + AMP + diphosphate</text>
        <dbReference type="Rhea" id="RHEA:18349"/>
        <dbReference type="Rhea" id="RHEA-COMP:9710"/>
        <dbReference type="Rhea" id="RHEA-COMP:9711"/>
        <dbReference type="ChEBI" id="CHEBI:29991"/>
        <dbReference type="ChEBI" id="CHEBI:30616"/>
        <dbReference type="ChEBI" id="CHEBI:33019"/>
        <dbReference type="ChEBI" id="CHEBI:78442"/>
        <dbReference type="ChEBI" id="CHEBI:78516"/>
        <dbReference type="ChEBI" id="CHEBI:456215"/>
        <dbReference type="EC" id="6.1.1.23"/>
    </reaction>
</comment>
<dbReference type="InterPro" id="IPR004365">
    <property type="entry name" value="NA-bd_OB_tRNA"/>
</dbReference>
<evidence type="ECO:0000256" key="7">
    <source>
        <dbReference type="HAMAP-Rule" id="MF_00044"/>
    </source>
</evidence>
<reference evidence="9 10" key="1">
    <citation type="journal article" date="2010" name="Stand. Genomic Sci.">
        <title>Complete genome sequence of Spirochaeta smaragdinae type strain (SEBR 4228).</title>
        <authorList>
            <person name="Mavromatis K."/>
            <person name="Yasawong M."/>
            <person name="Chertkov O."/>
            <person name="Lapidus A."/>
            <person name="Lucas S."/>
            <person name="Nolan M."/>
            <person name="Del Rio T.G."/>
            <person name="Tice H."/>
            <person name="Cheng J.F."/>
            <person name="Pitluck S."/>
            <person name="Liolios K."/>
            <person name="Ivanova N."/>
            <person name="Tapia R."/>
            <person name="Han C."/>
            <person name="Bruce D."/>
            <person name="Goodwin L."/>
            <person name="Pati A."/>
            <person name="Chen A."/>
            <person name="Palaniappan K."/>
            <person name="Land M."/>
            <person name="Hauser L."/>
            <person name="Chang Y.J."/>
            <person name="Jeffries C.D."/>
            <person name="Detter J.C."/>
            <person name="Rohde M."/>
            <person name="Brambilla E."/>
            <person name="Spring S."/>
            <person name="Goker M."/>
            <person name="Sikorski J."/>
            <person name="Woyke T."/>
            <person name="Bristow J."/>
            <person name="Eisen J.A."/>
            <person name="Markowitz V."/>
            <person name="Hugenholtz P."/>
            <person name="Klenk H.P."/>
            <person name="Kyrpides N.C."/>
        </authorList>
    </citation>
    <scope>NUCLEOTIDE SEQUENCE [LARGE SCALE GENOMIC DNA]</scope>
    <source>
        <strain evidence="10">DSM 11293 / JCM 15392 / SEBR 4228</strain>
    </source>
</reference>
<feature type="binding site" evidence="7">
    <location>
        <begin position="536"/>
        <end position="539"/>
    </location>
    <ligand>
        <name>ATP</name>
        <dbReference type="ChEBI" id="CHEBI:30616"/>
    </ligand>
</feature>
<keyword evidence="7" id="KW-0963">Cytoplasm</keyword>
<dbReference type="RefSeq" id="WP_013252932.1">
    <property type="nucleotide sequence ID" value="NC_014364.1"/>
</dbReference>
<dbReference type="Gene3D" id="3.30.1360.30">
    <property type="entry name" value="GAD-like domain"/>
    <property type="match status" value="1"/>
</dbReference>
<dbReference type="GO" id="GO:0050560">
    <property type="term" value="F:aspartate-tRNA(Asn) ligase activity"/>
    <property type="evidence" value="ECO:0007669"/>
    <property type="project" value="UniProtKB-EC"/>
</dbReference>
<evidence type="ECO:0000259" key="8">
    <source>
        <dbReference type="PROSITE" id="PS50862"/>
    </source>
</evidence>
<evidence type="ECO:0000256" key="4">
    <source>
        <dbReference type="ARBA" id="ARBA00022840"/>
    </source>
</evidence>
<feature type="binding site" evidence="7">
    <location>
        <position position="224"/>
    </location>
    <ligand>
        <name>L-aspartate</name>
        <dbReference type="ChEBI" id="CHEBI:29991"/>
    </ligand>
</feature>